<organism evidence="2 3">
    <name type="scientific">Rubripirellula tenax</name>
    <dbReference type="NCBI Taxonomy" id="2528015"/>
    <lineage>
        <taxon>Bacteria</taxon>
        <taxon>Pseudomonadati</taxon>
        <taxon>Planctomycetota</taxon>
        <taxon>Planctomycetia</taxon>
        <taxon>Pirellulales</taxon>
        <taxon>Pirellulaceae</taxon>
        <taxon>Rubripirellula</taxon>
    </lineage>
</organism>
<evidence type="ECO:0000313" key="3">
    <source>
        <dbReference type="Proteomes" id="UP000318288"/>
    </source>
</evidence>
<keyword evidence="3" id="KW-1185">Reference proteome</keyword>
<sequence length="214" mass="22712">MSFPDTFSSENQVESSPATAPMAVIDMNQTSCCSGWGRWAMLSVVVVAIASAAYFAGRADRAESRLAEFDLPLLHANAAVSSEKYSIATGTISEEADGLFVLDHNSGLLQCSVIYPRLGRFMGQFTVNVGDALGTGGKGGSYLMLTGRADFPRASNNPVGSTVVYVMDTGTGNYASYYVPFNRQAVTTGRAQQDLIKLIATGSANPVIDRDALR</sequence>
<evidence type="ECO:0000313" key="2">
    <source>
        <dbReference type="EMBL" id="TWU54459.1"/>
    </source>
</evidence>
<evidence type="ECO:0000256" key="1">
    <source>
        <dbReference type="SAM" id="Phobius"/>
    </source>
</evidence>
<dbReference type="AlphaFoldDB" id="A0A5C6F3T5"/>
<reference evidence="2 3" key="1">
    <citation type="submission" date="2019-02" db="EMBL/GenBank/DDBJ databases">
        <title>Deep-cultivation of Planctomycetes and their phenomic and genomic characterization uncovers novel biology.</title>
        <authorList>
            <person name="Wiegand S."/>
            <person name="Jogler M."/>
            <person name="Boedeker C."/>
            <person name="Pinto D."/>
            <person name="Vollmers J."/>
            <person name="Rivas-Marin E."/>
            <person name="Kohn T."/>
            <person name="Peeters S.H."/>
            <person name="Heuer A."/>
            <person name="Rast P."/>
            <person name="Oberbeckmann S."/>
            <person name="Bunk B."/>
            <person name="Jeske O."/>
            <person name="Meyerdierks A."/>
            <person name="Storesund J.E."/>
            <person name="Kallscheuer N."/>
            <person name="Luecker S."/>
            <person name="Lage O.M."/>
            <person name="Pohl T."/>
            <person name="Merkel B.J."/>
            <person name="Hornburger P."/>
            <person name="Mueller R.-W."/>
            <person name="Bruemmer F."/>
            <person name="Labrenz M."/>
            <person name="Spormann A.M."/>
            <person name="Op Den Camp H."/>
            <person name="Overmann J."/>
            <person name="Amann R."/>
            <person name="Jetten M.S.M."/>
            <person name="Mascher T."/>
            <person name="Medema M.H."/>
            <person name="Devos D.P."/>
            <person name="Kaster A.-K."/>
            <person name="Ovreas L."/>
            <person name="Rohde M."/>
            <person name="Galperin M.Y."/>
            <person name="Jogler C."/>
        </authorList>
    </citation>
    <scope>NUCLEOTIDE SEQUENCE [LARGE SCALE GENOMIC DNA]</scope>
    <source>
        <strain evidence="2 3">Poly51</strain>
    </source>
</reference>
<protein>
    <submittedName>
        <fullName evidence="2">Uncharacterized protein</fullName>
    </submittedName>
</protein>
<dbReference type="RefSeq" id="WP_146458681.1">
    <property type="nucleotide sequence ID" value="NZ_SJPW01000004.1"/>
</dbReference>
<comment type="caution">
    <text evidence="2">The sequence shown here is derived from an EMBL/GenBank/DDBJ whole genome shotgun (WGS) entry which is preliminary data.</text>
</comment>
<dbReference type="OrthoDB" id="213867at2"/>
<keyword evidence="1" id="KW-1133">Transmembrane helix</keyword>
<dbReference type="Proteomes" id="UP000318288">
    <property type="component" value="Unassembled WGS sequence"/>
</dbReference>
<keyword evidence="1" id="KW-0812">Transmembrane</keyword>
<keyword evidence="1" id="KW-0472">Membrane</keyword>
<proteinExistence type="predicted"/>
<accession>A0A5C6F3T5</accession>
<gene>
    <name evidence="2" type="ORF">Poly51_31780</name>
</gene>
<name>A0A5C6F3T5_9BACT</name>
<feature type="transmembrane region" description="Helical" evidence="1">
    <location>
        <begin position="36"/>
        <end position="56"/>
    </location>
</feature>
<dbReference type="EMBL" id="SJPW01000004">
    <property type="protein sequence ID" value="TWU54459.1"/>
    <property type="molecule type" value="Genomic_DNA"/>
</dbReference>